<dbReference type="AlphaFoldDB" id="A0A9D0ZRB6"/>
<organism evidence="3 4">
    <name type="scientific">Candidatus Coprosoma intestinipullorum</name>
    <dbReference type="NCBI Taxonomy" id="2840752"/>
    <lineage>
        <taxon>Bacteria</taxon>
        <taxon>Bacillati</taxon>
        <taxon>Bacillota</taxon>
        <taxon>Bacillota incertae sedis</taxon>
        <taxon>Candidatus Coprosoma</taxon>
    </lineage>
</organism>
<protein>
    <submittedName>
        <fullName evidence="3">Uncharacterized protein</fullName>
    </submittedName>
</protein>
<feature type="signal peptide" evidence="2">
    <location>
        <begin position="1"/>
        <end position="20"/>
    </location>
</feature>
<sequence length="308" mass="33516">MKLKLLILILFFTFVPHTLAADIKTMNGYALCDYGQFQSSTSDNAASYRIEANVYTNSEGLFVSNILIYNNKNTFDQGSAPTNMKFLGADTIKKKFQDDDGKWKCPNYLFLASSTGFSMNEVYLTQKSAEKAGAKNITTMSLSKSDVNNDNNSSFSVDDDEVFHEGTTNTTVPSDDSADTPIVDDSLASVDDIKNYYGKDQTSNYSNDSGNCNLIDDDLKNLLNTIFTWISIGGIILVIVMTCISGIKVITGTEDAIKDFVKGLKVRIICLVVLLLAPVIVNFAIQTVNGVGNIAGVNQDDPLCGVGK</sequence>
<dbReference type="EMBL" id="DVFV01000006">
    <property type="protein sequence ID" value="HIQ90042.1"/>
    <property type="molecule type" value="Genomic_DNA"/>
</dbReference>
<gene>
    <name evidence="3" type="ORF">IAB27_00215</name>
</gene>
<feature type="transmembrane region" description="Helical" evidence="1">
    <location>
        <begin position="268"/>
        <end position="285"/>
    </location>
</feature>
<proteinExistence type="predicted"/>
<evidence type="ECO:0000256" key="1">
    <source>
        <dbReference type="SAM" id="Phobius"/>
    </source>
</evidence>
<name>A0A9D0ZRB6_9FIRM</name>
<dbReference type="InterPro" id="IPR043993">
    <property type="entry name" value="T4SS_pilin"/>
</dbReference>
<keyword evidence="1" id="KW-0812">Transmembrane</keyword>
<evidence type="ECO:0000313" key="4">
    <source>
        <dbReference type="Proteomes" id="UP000886786"/>
    </source>
</evidence>
<keyword evidence="1" id="KW-0472">Membrane</keyword>
<evidence type="ECO:0000256" key="2">
    <source>
        <dbReference type="SAM" id="SignalP"/>
    </source>
</evidence>
<reference evidence="3" key="1">
    <citation type="submission" date="2020-10" db="EMBL/GenBank/DDBJ databases">
        <authorList>
            <person name="Gilroy R."/>
        </authorList>
    </citation>
    <scope>NUCLEOTIDE SEQUENCE</scope>
    <source>
        <strain evidence="3">CHK147-3167</strain>
    </source>
</reference>
<keyword evidence="2" id="KW-0732">Signal</keyword>
<accession>A0A9D0ZRB6</accession>
<keyword evidence="1" id="KW-1133">Transmembrane helix</keyword>
<dbReference type="Proteomes" id="UP000886786">
    <property type="component" value="Unassembled WGS sequence"/>
</dbReference>
<feature type="transmembrane region" description="Helical" evidence="1">
    <location>
        <begin position="226"/>
        <end position="247"/>
    </location>
</feature>
<feature type="chain" id="PRO_5039569037" evidence="2">
    <location>
        <begin position="21"/>
        <end position="308"/>
    </location>
</feature>
<evidence type="ECO:0000313" key="3">
    <source>
        <dbReference type="EMBL" id="HIQ90042.1"/>
    </source>
</evidence>
<reference evidence="3" key="2">
    <citation type="journal article" date="2021" name="PeerJ">
        <title>Extensive microbial diversity within the chicken gut microbiome revealed by metagenomics and culture.</title>
        <authorList>
            <person name="Gilroy R."/>
            <person name="Ravi A."/>
            <person name="Getino M."/>
            <person name="Pursley I."/>
            <person name="Horton D.L."/>
            <person name="Alikhan N.F."/>
            <person name="Baker D."/>
            <person name="Gharbi K."/>
            <person name="Hall N."/>
            <person name="Watson M."/>
            <person name="Adriaenssens E.M."/>
            <person name="Foster-Nyarko E."/>
            <person name="Jarju S."/>
            <person name="Secka A."/>
            <person name="Antonio M."/>
            <person name="Oren A."/>
            <person name="Chaudhuri R.R."/>
            <person name="La Ragione R."/>
            <person name="Hildebrand F."/>
            <person name="Pallen M.J."/>
        </authorList>
    </citation>
    <scope>NUCLEOTIDE SEQUENCE</scope>
    <source>
        <strain evidence="3">CHK147-3167</strain>
    </source>
</reference>
<dbReference type="Pfam" id="PF18895">
    <property type="entry name" value="T4SS_pilin"/>
    <property type="match status" value="1"/>
</dbReference>
<comment type="caution">
    <text evidence="3">The sequence shown here is derived from an EMBL/GenBank/DDBJ whole genome shotgun (WGS) entry which is preliminary data.</text>
</comment>